<dbReference type="EMBL" id="BAABIQ010000041">
    <property type="protein sequence ID" value="GAA4800041.1"/>
    <property type="molecule type" value="Genomic_DNA"/>
</dbReference>
<dbReference type="GO" id="GO:0008168">
    <property type="term" value="F:methyltransferase activity"/>
    <property type="evidence" value="ECO:0007669"/>
    <property type="project" value="UniProtKB-KW"/>
</dbReference>
<dbReference type="SUPFAM" id="SSF53335">
    <property type="entry name" value="S-adenosyl-L-methionine-dependent methyltransferases"/>
    <property type="match status" value="1"/>
</dbReference>
<dbReference type="Pfam" id="PF13649">
    <property type="entry name" value="Methyltransf_25"/>
    <property type="match status" value="1"/>
</dbReference>
<dbReference type="Proteomes" id="UP001501411">
    <property type="component" value="Unassembled WGS sequence"/>
</dbReference>
<dbReference type="InterPro" id="IPR041698">
    <property type="entry name" value="Methyltransf_25"/>
</dbReference>
<evidence type="ECO:0000313" key="3">
    <source>
        <dbReference type="Proteomes" id="UP001501411"/>
    </source>
</evidence>
<dbReference type="CDD" id="cd02440">
    <property type="entry name" value="AdoMet_MTases"/>
    <property type="match status" value="1"/>
</dbReference>
<keyword evidence="3" id="KW-1185">Reference proteome</keyword>
<dbReference type="PANTHER" id="PTHR12843">
    <property type="entry name" value="PROTEIN-LYSINE N-METHYLTRANSFERASE METTL10"/>
    <property type="match status" value="1"/>
</dbReference>
<organism evidence="2 3">
    <name type="scientific">Olivibacter ginsenosidimutans</name>
    <dbReference type="NCBI Taxonomy" id="1176537"/>
    <lineage>
        <taxon>Bacteria</taxon>
        <taxon>Pseudomonadati</taxon>
        <taxon>Bacteroidota</taxon>
        <taxon>Sphingobacteriia</taxon>
        <taxon>Sphingobacteriales</taxon>
        <taxon>Sphingobacteriaceae</taxon>
        <taxon>Olivibacter</taxon>
    </lineage>
</organism>
<dbReference type="Gene3D" id="3.40.50.150">
    <property type="entry name" value="Vaccinia Virus protein VP39"/>
    <property type="match status" value="1"/>
</dbReference>
<dbReference type="InterPro" id="IPR029063">
    <property type="entry name" value="SAM-dependent_MTases_sf"/>
</dbReference>
<evidence type="ECO:0000259" key="1">
    <source>
        <dbReference type="Pfam" id="PF13649"/>
    </source>
</evidence>
<accession>A0ABP9BTU7</accession>
<keyword evidence="2" id="KW-0808">Transferase</keyword>
<name>A0ABP9BTU7_9SPHI</name>
<proteinExistence type="predicted"/>
<dbReference type="GO" id="GO:0032259">
    <property type="term" value="P:methylation"/>
    <property type="evidence" value="ECO:0007669"/>
    <property type="project" value="UniProtKB-KW"/>
</dbReference>
<comment type="caution">
    <text evidence="2">The sequence shown here is derived from an EMBL/GenBank/DDBJ whole genome shotgun (WGS) entry which is preliminary data.</text>
</comment>
<evidence type="ECO:0000313" key="2">
    <source>
        <dbReference type="EMBL" id="GAA4800041.1"/>
    </source>
</evidence>
<dbReference type="PANTHER" id="PTHR12843:SF5">
    <property type="entry name" value="EEF1A LYSINE METHYLTRANSFERASE 2"/>
    <property type="match status" value="1"/>
</dbReference>
<gene>
    <name evidence="2" type="ORF">GCM10023231_31000</name>
</gene>
<reference evidence="3" key="1">
    <citation type="journal article" date="2019" name="Int. J. Syst. Evol. Microbiol.">
        <title>The Global Catalogue of Microorganisms (GCM) 10K type strain sequencing project: providing services to taxonomists for standard genome sequencing and annotation.</title>
        <authorList>
            <consortium name="The Broad Institute Genomics Platform"/>
            <consortium name="The Broad Institute Genome Sequencing Center for Infectious Disease"/>
            <person name="Wu L."/>
            <person name="Ma J."/>
        </authorList>
    </citation>
    <scope>NUCLEOTIDE SEQUENCE [LARGE SCALE GENOMIC DNA]</scope>
    <source>
        <strain evidence="3">JCM 18200</strain>
    </source>
</reference>
<keyword evidence="2" id="KW-0489">Methyltransferase</keyword>
<feature type="domain" description="Methyltransferase" evidence="1">
    <location>
        <begin position="60"/>
        <end position="145"/>
    </location>
</feature>
<sequence>MRKVFTNQKNKESMEKLNQKQHWETVYETKNPEEVSWTQKIPQTSLDFINSFALPKDAKIIDIGGGDSNLVDFLLEEGYENISVLDISAKAIEKAKTRLGEKAKKVNWVESDITKFKPDTSYDIWHDRATFHFLTTDEQITTYIEVAKKAVSGFMVIGTFSENGPTKCSGLNIKRYTAGGLINVFNEYFTKIHCLTEDHITPFHTKQSFLFCSFKRQMH</sequence>
<protein>
    <submittedName>
        <fullName evidence="2">Class I SAM-dependent methyltransferase</fullName>
    </submittedName>
</protein>